<dbReference type="AlphaFoldDB" id="A0A0G0GZX0"/>
<accession>A0A0G0GZX0</accession>
<name>A0A0G0GZX0_9BACT</name>
<sequence>MTPHITRDVIEIMISKRKYFHAIGMMYSLPKDEKNELIRKILNHLLDKNVMLIDEARAVAVYLPKLEKNEWIKKIADIQAENFLFDDARYTAGQMSDLDKTKYISALFKKGINAPKADRERYKDTDTLIKKYLSMGMFKRALKISKDLPEYKRTAYLTSLPAEKKVKNQKDKSDS</sequence>
<reference evidence="1 2" key="1">
    <citation type="journal article" date="2015" name="Nature">
        <title>rRNA introns, odd ribosomes, and small enigmatic genomes across a large radiation of phyla.</title>
        <authorList>
            <person name="Brown C.T."/>
            <person name="Hug L.A."/>
            <person name="Thomas B.C."/>
            <person name="Sharon I."/>
            <person name="Castelle C.J."/>
            <person name="Singh A."/>
            <person name="Wilkins M.J."/>
            <person name="Williams K.H."/>
            <person name="Banfield J.F."/>
        </authorList>
    </citation>
    <scope>NUCLEOTIDE SEQUENCE [LARGE SCALE GENOMIC DNA]</scope>
</reference>
<gene>
    <name evidence="1" type="ORF">US50_C0012G0012</name>
</gene>
<protein>
    <submittedName>
        <fullName evidence="1">Uncharacterized protein</fullName>
    </submittedName>
</protein>
<comment type="caution">
    <text evidence="1">The sequence shown here is derived from an EMBL/GenBank/DDBJ whole genome shotgun (WGS) entry which is preliminary data.</text>
</comment>
<organism evidence="1 2">
    <name type="scientific">Candidatus Nomurabacteria bacterium GW2011_GWB1_37_5</name>
    <dbReference type="NCBI Taxonomy" id="1618742"/>
    <lineage>
        <taxon>Bacteria</taxon>
        <taxon>Candidatus Nomuraibacteriota</taxon>
    </lineage>
</organism>
<dbReference type="Proteomes" id="UP000033876">
    <property type="component" value="Unassembled WGS sequence"/>
</dbReference>
<evidence type="ECO:0000313" key="1">
    <source>
        <dbReference type="EMBL" id="KKQ35547.1"/>
    </source>
</evidence>
<evidence type="ECO:0000313" key="2">
    <source>
        <dbReference type="Proteomes" id="UP000033876"/>
    </source>
</evidence>
<dbReference type="EMBL" id="LBTF01000012">
    <property type="protein sequence ID" value="KKQ35547.1"/>
    <property type="molecule type" value="Genomic_DNA"/>
</dbReference>
<proteinExistence type="predicted"/>